<keyword evidence="4" id="KW-0808">Transferase</keyword>
<dbReference type="InterPro" id="IPR051866">
    <property type="entry name" value="Intracell_Sig-Traffick_Protein"/>
</dbReference>
<dbReference type="GO" id="GO:0035091">
    <property type="term" value="F:phosphatidylinositol binding"/>
    <property type="evidence" value="ECO:0007669"/>
    <property type="project" value="InterPro"/>
</dbReference>
<dbReference type="PANTHER" id="PTHR15508">
    <property type="entry name" value="RIBOSOMAL PROTEIN S6 KINASE"/>
    <property type="match status" value="1"/>
</dbReference>
<keyword evidence="4" id="KW-0418">Kinase</keyword>
<feature type="compositionally biased region" description="Acidic residues" evidence="1">
    <location>
        <begin position="784"/>
        <end position="795"/>
    </location>
</feature>
<feature type="compositionally biased region" description="Basic and acidic residues" evidence="1">
    <location>
        <begin position="308"/>
        <end position="320"/>
    </location>
</feature>
<feature type="region of interest" description="Disordered" evidence="1">
    <location>
        <begin position="425"/>
        <end position="569"/>
    </location>
</feature>
<dbReference type="Gene3D" id="1.20.58.80">
    <property type="entry name" value="Phosphotransferase system, lactose/cellobiose-type IIA subunit"/>
    <property type="match status" value="1"/>
</dbReference>
<dbReference type="SMART" id="SM00745">
    <property type="entry name" value="MIT"/>
    <property type="match status" value="1"/>
</dbReference>
<evidence type="ECO:0000313" key="4">
    <source>
        <dbReference type="EMBL" id="CAI8048394.1"/>
    </source>
</evidence>
<dbReference type="Pfam" id="PF00787">
    <property type="entry name" value="PX"/>
    <property type="match status" value="1"/>
</dbReference>
<dbReference type="SUPFAM" id="SSF116846">
    <property type="entry name" value="MIT domain"/>
    <property type="match status" value="1"/>
</dbReference>
<name>A0AA35TIM2_GEOBA</name>
<dbReference type="PANTHER" id="PTHR15508:SF8">
    <property type="entry name" value="LD24550P"/>
    <property type="match status" value="1"/>
</dbReference>
<evidence type="ECO:0000313" key="5">
    <source>
        <dbReference type="Proteomes" id="UP001174909"/>
    </source>
</evidence>
<dbReference type="Gene3D" id="3.30.1520.10">
    <property type="entry name" value="Phox-like domain"/>
    <property type="match status" value="1"/>
</dbReference>
<sequence>MASTTGSVQDPGLLLTKESAGSVVAGSLILAGAQRAEGGFTIYRLLFKVLSQNPEGLPVYLECELWKRFRDFQQLSRQLDTCHAQNHTHSSALPRLVKTRYFDRFKEAVVEERRQSAEAVLQFATSSPHLSDSTPLRAFLAGAQIVRIMPATPPPSCPSLPNQSQPSSTQFPDNTHTHVNENGEIPTDQNHAPLSTTPDQQDFSTNPQDLRVPPQNPPTHSNTPSPSHTNSGRPSPNYLRGSSEFPPGGSPVPPGTNLSTDYSSVESIDEACAEHAERLLKIVTPPELGEESEGEGTEVGSVNVSECGLEHTLRLRGERDGEGEDTLTPADCEKARQDASEETESVESQPNTLPISAASAFRTPDKSRSGTTPGTPPPDSPFSLSCLGLPTTPITPTAAPPQLEGPMSWWAEALAETENMEDIDALVEQLEGTAKGSSSVGGKDGEENKKEVKKGEKKDEKERMMKVQEGEEARKKTEETDVTLTQNKAGATGSAEENVSSITDERRGGEERSVVPATEKSGANSAEDQEVSSASAVSANLASHDQSVVTETTPLTSRSPSPSTGSAHSEEVAYIVQAGRLVRKALQYEQEREYEEAFDLFKAAVDVLLNGVQTEQSRRRRELVSQKTEEYLRYAEALHQIHLSSQAPPTPAPVAMTPHLLKDFKPIGLIGKVILVQSRHNQQTYVFKVLHKSLIALAAVPKGRPKNTVNRSPTQCPHMVQLLHHYETANHRVYLLLEHARGGRMVDLVAARRQQWELLRDAAINPPSSSPLVLHGRQSPGETAGEEGEEEEDDMEKMLGEMTLISPPSTTPLLEDSLTEGGSGSANSSLDTLAAMRRRLMETEDGSEGAVTPPTTTPPSDTASGKKNVTAAINIEPPTPTTTAGNEPSLVGDGGSRDVPSEDGVDRLTTTDSLKSCDDEMLPSTTSGRHGDGDGEGKGAGTARGKSPCFSPASLQSSPGNSNLVDDWMQRLEGSVKQWALQIIAALEHLHRHGTICKDMNPDNILLDMSGNALLTYFGKWDFVKQREKAELAGRLYVAPELRGLEEATPAADWWSLGAILYEVLTGQTLLSCHPGGVNSHIPLRVPCTLSPETSSFLQQLLQVNPQERLGGGLDGAEELRAHPFLHCHFSLIRPFLFPPFPSPPSPTLY</sequence>
<dbReference type="GO" id="GO:0005524">
    <property type="term" value="F:ATP binding"/>
    <property type="evidence" value="ECO:0007669"/>
    <property type="project" value="InterPro"/>
</dbReference>
<feature type="region of interest" description="Disordered" evidence="1">
    <location>
        <begin position="767"/>
        <end position="829"/>
    </location>
</feature>
<dbReference type="InterPro" id="IPR001683">
    <property type="entry name" value="PX_dom"/>
</dbReference>
<dbReference type="AlphaFoldDB" id="A0AA35TIM2"/>
<feature type="compositionally biased region" description="Polar residues" evidence="1">
    <location>
        <begin position="256"/>
        <end position="266"/>
    </location>
</feature>
<proteinExistence type="predicted"/>
<dbReference type="Proteomes" id="UP001174909">
    <property type="component" value="Unassembled WGS sequence"/>
</dbReference>
<dbReference type="SMART" id="SM00220">
    <property type="entry name" value="S_TKc"/>
    <property type="match status" value="1"/>
</dbReference>
<feature type="compositionally biased region" description="Low complexity" evidence="1">
    <location>
        <begin position="159"/>
        <end position="170"/>
    </location>
</feature>
<dbReference type="InterPro" id="IPR036871">
    <property type="entry name" value="PX_dom_sf"/>
</dbReference>
<evidence type="ECO:0000259" key="3">
    <source>
        <dbReference type="PROSITE" id="PS50195"/>
    </source>
</evidence>
<accession>A0AA35TIM2</accession>
<dbReference type="Gene3D" id="1.10.510.10">
    <property type="entry name" value="Transferase(Phosphotransferase) domain 1"/>
    <property type="match status" value="1"/>
</dbReference>
<comment type="caution">
    <text evidence="4">The sequence shown here is derived from an EMBL/GenBank/DDBJ whole genome shotgun (WGS) entry which is preliminary data.</text>
</comment>
<evidence type="ECO:0000256" key="1">
    <source>
        <dbReference type="SAM" id="MobiDB-lite"/>
    </source>
</evidence>
<dbReference type="SUPFAM" id="SSF56112">
    <property type="entry name" value="Protein kinase-like (PK-like)"/>
    <property type="match status" value="1"/>
</dbReference>
<evidence type="ECO:0000259" key="2">
    <source>
        <dbReference type="PROSITE" id="PS50011"/>
    </source>
</evidence>
<feature type="region of interest" description="Disordered" evidence="1">
    <location>
        <begin position="282"/>
        <end position="404"/>
    </location>
</feature>
<dbReference type="Gene3D" id="3.30.200.20">
    <property type="entry name" value="Phosphorylase Kinase, domain 1"/>
    <property type="match status" value="1"/>
</dbReference>
<dbReference type="PROSITE" id="PS50011">
    <property type="entry name" value="PROTEIN_KINASE_DOM"/>
    <property type="match status" value="1"/>
</dbReference>
<protein>
    <submittedName>
        <fullName evidence="4">Ribosomal protein S6 kinase delta-1</fullName>
    </submittedName>
</protein>
<feature type="domain" description="Protein kinase" evidence="2">
    <location>
        <begin position="659"/>
        <end position="1126"/>
    </location>
</feature>
<feature type="compositionally biased region" description="Basic and acidic residues" evidence="1">
    <location>
        <begin position="895"/>
        <end position="906"/>
    </location>
</feature>
<keyword evidence="5" id="KW-1185">Reference proteome</keyword>
<feature type="compositionally biased region" description="Basic and acidic residues" evidence="1">
    <location>
        <begin position="503"/>
        <end position="513"/>
    </location>
</feature>
<feature type="compositionally biased region" description="Polar residues" evidence="1">
    <location>
        <begin position="187"/>
        <end position="208"/>
    </location>
</feature>
<organism evidence="4 5">
    <name type="scientific">Geodia barretti</name>
    <name type="common">Barrett's horny sponge</name>
    <dbReference type="NCBI Taxonomy" id="519541"/>
    <lineage>
        <taxon>Eukaryota</taxon>
        <taxon>Metazoa</taxon>
        <taxon>Porifera</taxon>
        <taxon>Demospongiae</taxon>
        <taxon>Heteroscleromorpha</taxon>
        <taxon>Tetractinellida</taxon>
        <taxon>Astrophorina</taxon>
        <taxon>Geodiidae</taxon>
        <taxon>Geodia</taxon>
    </lineage>
</organism>
<feature type="region of interest" description="Disordered" evidence="1">
    <location>
        <begin position="843"/>
        <end position="958"/>
    </location>
</feature>
<dbReference type="SUPFAM" id="SSF64268">
    <property type="entry name" value="PX domain"/>
    <property type="match status" value="1"/>
</dbReference>
<feature type="compositionally biased region" description="Low complexity" evidence="1">
    <location>
        <begin position="531"/>
        <end position="543"/>
    </location>
</feature>
<feature type="compositionally biased region" description="Basic and acidic residues" evidence="1">
    <location>
        <begin position="443"/>
        <end position="479"/>
    </location>
</feature>
<dbReference type="EMBL" id="CASHTH010003726">
    <property type="protein sequence ID" value="CAI8048394.1"/>
    <property type="molecule type" value="Genomic_DNA"/>
</dbReference>
<dbReference type="Pfam" id="PF04212">
    <property type="entry name" value="MIT"/>
    <property type="match status" value="1"/>
</dbReference>
<feature type="domain" description="PX" evidence="3">
    <location>
        <begin position="21"/>
        <end position="147"/>
    </location>
</feature>
<feature type="compositionally biased region" description="Polar residues" evidence="1">
    <location>
        <begin position="482"/>
        <end position="502"/>
    </location>
</feature>
<dbReference type="PROSITE" id="PS50195">
    <property type="entry name" value="PX"/>
    <property type="match status" value="1"/>
</dbReference>
<dbReference type="InterPro" id="IPR000719">
    <property type="entry name" value="Prot_kinase_dom"/>
</dbReference>
<gene>
    <name evidence="4" type="ORF">GBAR_LOCUS26701</name>
</gene>
<dbReference type="CDD" id="cd02677">
    <property type="entry name" value="MIT_SNX15"/>
    <property type="match status" value="1"/>
</dbReference>
<dbReference type="Pfam" id="PF00069">
    <property type="entry name" value="Pkinase"/>
    <property type="match status" value="1"/>
</dbReference>
<feature type="compositionally biased region" description="Low complexity" evidence="1">
    <location>
        <begin position="550"/>
        <end position="566"/>
    </location>
</feature>
<dbReference type="GO" id="GO:0004672">
    <property type="term" value="F:protein kinase activity"/>
    <property type="evidence" value="ECO:0007669"/>
    <property type="project" value="InterPro"/>
</dbReference>
<dbReference type="InterPro" id="IPR007330">
    <property type="entry name" value="MIT_dom"/>
</dbReference>
<dbReference type="InterPro" id="IPR036181">
    <property type="entry name" value="MIT_dom_sf"/>
</dbReference>
<feature type="compositionally biased region" description="Low complexity" evidence="1">
    <location>
        <begin position="218"/>
        <end position="231"/>
    </location>
</feature>
<feature type="region of interest" description="Disordered" evidence="1">
    <location>
        <begin position="150"/>
        <end position="266"/>
    </location>
</feature>
<dbReference type="InterPro" id="IPR011009">
    <property type="entry name" value="Kinase-like_dom_sf"/>
</dbReference>
<feature type="compositionally biased region" description="Low complexity" evidence="1">
    <location>
        <begin position="390"/>
        <end position="401"/>
    </location>
</feature>
<reference evidence="4" key="1">
    <citation type="submission" date="2023-03" db="EMBL/GenBank/DDBJ databases">
        <authorList>
            <person name="Steffen K."/>
            <person name="Cardenas P."/>
        </authorList>
    </citation>
    <scope>NUCLEOTIDE SEQUENCE</scope>
</reference>